<evidence type="ECO:0000313" key="5">
    <source>
        <dbReference type="EMBL" id="EQD34968.1"/>
    </source>
</evidence>
<feature type="non-terminal residue" evidence="5">
    <location>
        <position position="147"/>
    </location>
</feature>
<proteinExistence type="predicted"/>
<dbReference type="SUPFAM" id="SSF53335">
    <property type="entry name" value="S-adenosyl-L-methionine-dependent methyltransferases"/>
    <property type="match status" value="1"/>
</dbReference>
<reference evidence="5" key="2">
    <citation type="journal article" date="2014" name="ISME J.">
        <title>Microbial stratification in low pH oxic and suboxic macroscopic growths along an acid mine drainage.</title>
        <authorList>
            <person name="Mendez-Garcia C."/>
            <person name="Mesa V."/>
            <person name="Sprenger R.R."/>
            <person name="Richter M."/>
            <person name="Diez M.S."/>
            <person name="Solano J."/>
            <person name="Bargiela R."/>
            <person name="Golyshina O.V."/>
            <person name="Manteca A."/>
            <person name="Ramos J.L."/>
            <person name="Gallego J.R."/>
            <person name="Llorente I."/>
            <person name="Martins Dos Santos V.A."/>
            <person name="Jensen O.N."/>
            <person name="Pelaez A.I."/>
            <person name="Sanchez J."/>
            <person name="Ferrer M."/>
        </authorList>
    </citation>
    <scope>NUCLEOTIDE SEQUENCE</scope>
</reference>
<dbReference type="AlphaFoldDB" id="T0YPD2"/>
<comment type="caution">
    <text evidence="5">The sequence shown here is derived from an EMBL/GenBank/DDBJ whole genome shotgun (WGS) entry which is preliminary data.</text>
</comment>
<evidence type="ECO:0000256" key="1">
    <source>
        <dbReference type="ARBA" id="ARBA00011975"/>
    </source>
</evidence>
<evidence type="ECO:0000256" key="3">
    <source>
        <dbReference type="ARBA" id="ARBA00022679"/>
    </source>
</evidence>
<dbReference type="InterPro" id="IPR001525">
    <property type="entry name" value="C5_MeTfrase"/>
</dbReference>
<dbReference type="Gene3D" id="3.40.50.150">
    <property type="entry name" value="Vaccinia Virus protein VP39"/>
    <property type="match status" value="1"/>
</dbReference>
<dbReference type="GO" id="GO:0032259">
    <property type="term" value="P:methylation"/>
    <property type="evidence" value="ECO:0007669"/>
    <property type="project" value="UniProtKB-KW"/>
</dbReference>
<dbReference type="InterPro" id="IPR018117">
    <property type="entry name" value="C5_DNA_meth_AS"/>
</dbReference>
<dbReference type="PANTHER" id="PTHR10629">
    <property type="entry name" value="CYTOSINE-SPECIFIC METHYLTRANSFERASE"/>
    <property type="match status" value="1"/>
</dbReference>
<accession>T0YPD2</accession>
<dbReference type="Pfam" id="PF00145">
    <property type="entry name" value="DNA_methylase"/>
    <property type="match status" value="1"/>
</dbReference>
<dbReference type="GO" id="GO:0044027">
    <property type="term" value="P:negative regulation of gene expression via chromosomal CpG island methylation"/>
    <property type="evidence" value="ECO:0007669"/>
    <property type="project" value="TreeGrafter"/>
</dbReference>
<dbReference type="PRINTS" id="PR00105">
    <property type="entry name" value="C5METTRFRASE"/>
</dbReference>
<dbReference type="InterPro" id="IPR050390">
    <property type="entry name" value="C5-Methyltransferase"/>
</dbReference>
<dbReference type="EMBL" id="AUZZ01009086">
    <property type="protein sequence ID" value="EQD34968.1"/>
    <property type="molecule type" value="Genomic_DNA"/>
</dbReference>
<keyword evidence="2 5" id="KW-0489">Methyltransferase</keyword>
<dbReference type="InterPro" id="IPR029063">
    <property type="entry name" value="SAM-dependent_MTases_sf"/>
</dbReference>
<dbReference type="PROSITE" id="PS00094">
    <property type="entry name" value="C5_MTASE_1"/>
    <property type="match status" value="1"/>
</dbReference>
<reference evidence="5" key="1">
    <citation type="submission" date="2013-08" db="EMBL/GenBank/DDBJ databases">
        <authorList>
            <person name="Mendez C."/>
            <person name="Richter M."/>
            <person name="Ferrer M."/>
            <person name="Sanchez J."/>
        </authorList>
    </citation>
    <scope>NUCLEOTIDE SEQUENCE</scope>
</reference>
<keyword evidence="4" id="KW-0949">S-adenosyl-L-methionine</keyword>
<sequence length="147" mass="16053">MSAGRKEALTAGDLFCGAGGFAEGFEQAGFRVAWGVDNWHPAVETFQKNHPRATVLEKDLLSLDPAELTRLGKVDVLIGSPPCTHFSVANKGGNGDRRAGMLLVQRFLTFVQALKPRYWVMENVPGLQKDLDPVVREGHIQLDDGPL</sequence>
<organism evidence="5">
    <name type="scientific">mine drainage metagenome</name>
    <dbReference type="NCBI Taxonomy" id="410659"/>
    <lineage>
        <taxon>unclassified sequences</taxon>
        <taxon>metagenomes</taxon>
        <taxon>ecological metagenomes</taxon>
    </lineage>
</organism>
<dbReference type="EC" id="2.1.1.37" evidence="1"/>
<dbReference type="PANTHER" id="PTHR10629:SF52">
    <property type="entry name" value="DNA (CYTOSINE-5)-METHYLTRANSFERASE 1"/>
    <property type="match status" value="1"/>
</dbReference>
<dbReference type="PROSITE" id="PS51679">
    <property type="entry name" value="SAM_MT_C5"/>
    <property type="match status" value="1"/>
</dbReference>
<dbReference type="GO" id="GO:0005634">
    <property type="term" value="C:nucleus"/>
    <property type="evidence" value="ECO:0007669"/>
    <property type="project" value="TreeGrafter"/>
</dbReference>
<keyword evidence="3 5" id="KW-0808">Transferase</keyword>
<protein>
    <recommendedName>
        <fullName evidence="1">DNA (cytosine-5-)-methyltransferase</fullName>
        <ecNumber evidence="1">2.1.1.37</ecNumber>
    </recommendedName>
</protein>
<dbReference type="GO" id="GO:0003677">
    <property type="term" value="F:DNA binding"/>
    <property type="evidence" value="ECO:0007669"/>
    <property type="project" value="TreeGrafter"/>
</dbReference>
<evidence type="ECO:0000256" key="4">
    <source>
        <dbReference type="ARBA" id="ARBA00022691"/>
    </source>
</evidence>
<dbReference type="GO" id="GO:0003886">
    <property type="term" value="F:DNA (cytosine-5-)-methyltransferase activity"/>
    <property type="evidence" value="ECO:0007669"/>
    <property type="project" value="UniProtKB-EC"/>
</dbReference>
<evidence type="ECO:0000256" key="2">
    <source>
        <dbReference type="ARBA" id="ARBA00022603"/>
    </source>
</evidence>
<gene>
    <name evidence="5" type="ORF">B2A_12593</name>
</gene>
<name>T0YPD2_9ZZZZ</name>